<dbReference type="Pfam" id="PF23960">
    <property type="entry name" value="DUF7289"/>
    <property type="match status" value="1"/>
</dbReference>
<dbReference type="RefSeq" id="WP_207287714.1">
    <property type="nucleotide sequence ID" value="NZ_CP071462.1"/>
</dbReference>
<feature type="transmembrane region" description="Helical" evidence="1">
    <location>
        <begin position="22"/>
        <end position="40"/>
    </location>
</feature>
<evidence type="ECO:0000313" key="3">
    <source>
        <dbReference type="Proteomes" id="UP000663203"/>
    </source>
</evidence>
<keyword evidence="1" id="KW-1133">Transmembrane helix</keyword>
<dbReference type="KEGG" id="hakz:J0X25_11815"/>
<dbReference type="AlphaFoldDB" id="A0A8A2VAI1"/>
<dbReference type="Proteomes" id="UP000663203">
    <property type="component" value="Chromosome"/>
</dbReference>
<keyword evidence="1" id="KW-0812">Transmembrane</keyword>
<evidence type="ECO:0000313" key="2">
    <source>
        <dbReference type="EMBL" id="QSW98096.1"/>
    </source>
</evidence>
<dbReference type="GeneID" id="63188002"/>
<name>A0A8A2VAI1_9EURY</name>
<organism evidence="2 3">
    <name type="scientific">Haloterrigena alkaliphila</name>
    <dbReference type="NCBI Taxonomy" id="2816475"/>
    <lineage>
        <taxon>Archaea</taxon>
        <taxon>Methanobacteriati</taxon>
        <taxon>Methanobacteriota</taxon>
        <taxon>Stenosarchaea group</taxon>
        <taxon>Halobacteria</taxon>
        <taxon>Halobacteriales</taxon>
        <taxon>Natrialbaceae</taxon>
        <taxon>Haloterrigena</taxon>
    </lineage>
</organism>
<dbReference type="InterPro" id="IPR055713">
    <property type="entry name" value="DUF7289"/>
</dbReference>
<proteinExistence type="predicted"/>
<evidence type="ECO:0000256" key="1">
    <source>
        <dbReference type="SAM" id="Phobius"/>
    </source>
</evidence>
<keyword evidence="1" id="KW-0472">Membrane</keyword>
<dbReference type="EMBL" id="CP071462">
    <property type="protein sequence ID" value="QSW98096.1"/>
    <property type="molecule type" value="Genomic_DNA"/>
</dbReference>
<gene>
    <name evidence="2" type="ORF">J0X25_11815</name>
</gene>
<reference evidence="2 3" key="1">
    <citation type="submission" date="2021-03" db="EMBL/GenBank/DDBJ databases">
        <title>Haloterrigena longa sp. nov. and Haloterrigena limicola sp. nov., extremely halophilic archaea isolated from a salt lake.</title>
        <authorList>
            <person name="Henglin C."/>
        </authorList>
    </citation>
    <scope>NUCLEOTIDE SEQUENCE [LARGE SCALE GENOMIC DNA]</scope>
    <source>
        <strain evidence="2 3">KZCA68</strain>
    </source>
</reference>
<sequence length="254" mass="27452">MSDRRTESIVGIESADRGVSEVVAFVLVFAMILGSVGILYSTAFGAMSDYQETEQQINAERAMEALADNFNDVIRDNGVNQRSGELSLREGTVSTSGSGTTLDITVNKTSGPDDSVTADLGEFTYRSDDRRIAYEGGGLVSAGDDGDWSLVRKRPQLKCGDDTAVISLVTISSDDRSISSSSGLEFTMEVEDRSSTVYTGVDDVSVSVNETDYDDAWTDILSEWDDSTDTKGTCDFDDDDGRVVVTLVDVDVHY</sequence>
<protein>
    <submittedName>
        <fullName evidence="2">Uncharacterized protein</fullName>
    </submittedName>
</protein>
<keyword evidence="3" id="KW-1185">Reference proteome</keyword>
<accession>A0A8A2VAI1</accession>